<comment type="caution">
    <text evidence="1">The sequence shown here is derived from an EMBL/GenBank/DDBJ whole genome shotgun (WGS) entry which is preliminary data.</text>
</comment>
<proteinExistence type="predicted"/>
<evidence type="ECO:0000313" key="2">
    <source>
        <dbReference type="Proteomes" id="UP000092093"/>
    </source>
</evidence>
<reference evidence="1 2" key="1">
    <citation type="submission" date="2015-09" db="EMBL/GenBank/DDBJ databases">
        <title>Aphanizomenon flos-aquae WA102.</title>
        <authorList>
            <person name="Driscoll C."/>
        </authorList>
    </citation>
    <scope>NUCLEOTIDE SEQUENCE [LARGE SCALE GENOMIC DNA]</scope>
    <source>
        <strain evidence="1">WA102</strain>
    </source>
</reference>
<accession>A0A1B7WZD7</accession>
<evidence type="ECO:0000313" key="1">
    <source>
        <dbReference type="EMBL" id="OBQ42478.1"/>
    </source>
</evidence>
<name>A0A1B7WZD7_APHFL</name>
<protein>
    <submittedName>
        <fullName evidence="1">Uncharacterized protein</fullName>
    </submittedName>
</protein>
<dbReference type="Proteomes" id="UP000092093">
    <property type="component" value="Unassembled WGS sequence"/>
</dbReference>
<gene>
    <name evidence="1" type="ORF">AN484_17570</name>
</gene>
<dbReference type="AlphaFoldDB" id="A0A1B7WZD7"/>
<sequence>MVYFQLNYVDLFGLDGINDSILYLIRAETAVDNAATLPPIIFRLESRRRLGKNLGYSFTRLGRNTGESKYSGNFVTINFGFGL</sequence>
<organism evidence="1 2">
    <name type="scientific">Aphanizomenon flos-aquae WA102</name>
    <dbReference type="NCBI Taxonomy" id="1710896"/>
    <lineage>
        <taxon>Bacteria</taxon>
        <taxon>Bacillati</taxon>
        <taxon>Cyanobacteriota</taxon>
        <taxon>Cyanophyceae</taxon>
        <taxon>Nostocales</taxon>
        <taxon>Aphanizomenonaceae</taxon>
        <taxon>Aphanizomenon</taxon>
    </lineage>
</organism>
<dbReference type="EMBL" id="LJOW01000103">
    <property type="protein sequence ID" value="OBQ42478.1"/>
    <property type="molecule type" value="Genomic_DNA"/>
</dbReference>